<dbReference type="PIRSF" id="PIRSF006091">
    <property type="entry name" value="E_trnsport_RnfG"/>
    <property type="match status" value="1"/>
</dbReference>
<dbReference type="EC" id="7.-.-.-" evidence="6"/>
<dbReference type="GO" id="GO:0022900">
    <property type="term" value="P:electron transport chain"/>
    <property type="evidence" value="ECO:0007669"/>
    <property type="project" value="UniProtKB-UniRule"/>
</dbReference>
<evidence type="ECO:0000313" key="10">
    <source>
        <dbReference type="Proteomes" id="UP000031637"/>
    </source>
</evidence>
<name>W0SD55_9PROT</name>
<dbReference type="EMBL" id="AP012547">
    <property type="protein sequence ID" value="BAO28842.1"/>
    <property type="molecule type" value="Genomic_DNA"/>
</dbReference>
<comment type="cofactor">
    <cofactor evidence="6">
        <name>FMN</name>
        <dbReference type="ChEBI" id="CHEBI:58210"/>
    </cofactor>
</comment>
<dbReference type="HAMAP" id="MF_00479">
    <property type="entry name" value="RsxG_RnfG"/>
    <property type="match status" value="1"/>
</dbReference>
<dbReference type="PANTHER" id="PTHR36118:SF1">
    <property type="entry name" value="ION-TRANSLOCATING OXIDOREDUCTASE COMPLEX SUBUNIT G"/>
    <property type="match status" value="1"/>
</dbReference>
<dbReference type="GO" id="GO:0009055">
    <property type="term" value="F:electron transfer activity"/>
    <property type="evidence" value="ECO:0007669"/>
    <property type="project" value="InterPro"/>
</dbReference>
<protein>
    <recommendedName>
        <fullName evidence="6">Ion-translocating oxidoreductase complex subunit G</fullName>
        <ecNumber evidence="6">7.-.-.-</ecNumber>
    </recommendedName>
    <alternativeName>
        <fullName evidence="6">Rnf electron transport complex subunit G</fullName>
    </alternativeName>
</protein>
<keyword evidence="5 6" id="KW-0249">Electron transport</keyword>
<comment type="similarity">
    <text evidence="6">Belongs to the RnfG family.</text>
</comment>
<evidence type="ECO:0000259" key="8">
    <source>
        <dbReference type="SMART" id="SM00900"/>
    </source>
</evidence>
<sequence length="232" mass="25313">MSESIEVTRRESSVLRISVRTAAILLAFTLVFTALMAGTYKATEPMVTASALAEKLRLIGEVLPPGQYDNDLMADSIILPPQGILGLDDETRVWRARKGGAPVALVFEAAARDGYSGRISLILAVDASGRLLALRVTTHKETPGLGDYIDPKKDKNKTQPWITQFSKLGFDSVPPKKWRVKKDGGRFDQMSGATISARAVTNASGRALAWAVENRDKLFALPANSRFEEKQP</sequence>
<keyword evidence="6 7" id="KW-0472">Membrane</keyword>
<evidence type="ECO:0000256" key="1">
    <source>
        <dbReference type="ARBA" id="ARBA00022448"/>
    </source>
</evidence>
<dbReference type="GO" id="GO:0010181">
    <property type="term" value="F:FMN binding"/>
    <property type="evidence" value="ECO:0007669"/>
    <property type="project" value="InterPro"/>
</dbReference>
<evidence type="ECO:0000256" key="4">
    <source>
        <dbReference type="ARBA" id="ARBA00022643"/>
    </source>
</evidence>
<evidence type="ECO:0000256" key="5">
    <source>
        <dbReference type="ARBA" id="ARBA00022982"/>
    </source>
</evidence>
<feature type="modified residue" description="FMN phosphoryl threonine" evidence="6">
    <location>
        <position position="194"/>
    </location>
</feature>
<gene>
    <name evidence="6" type="primary">rnfG</name>
    <name evidence="9" type="ORF">SUTH_01036</name>
</gene>
<dbReference type="PANTHER" id="PTHR36118">
    <property type="entry name" value="ION-TRANSLOCATING OXIDOREDUCTASE COMPLEX SUBUNIT G"/>
    <property type="match status" value="1"/>
</dbReference>
<dbReference type="RefSeq" id="WP_052473278.1">
    <property type="nucleotide sequence ID" value="NZ_AP012547.1"/>
</dbReference>
<evidence type="ECO:0000256" key="3">
    <source>
        <dbReference type="ARBA" id="ARBA00022630"/>
    </source>
</evidence>
<dbReference type="KEGG" id="shd:SUTH_01036"/>
<feature type="transmembrane region" description="Helical" evidence="7">
    <location>
        <begin position="21"/>
        <end position="40"/>
    </location>
</feature>
<evidence type="ECO:0000313" key="9">
    <source>
        <dbReference type="EMBL" id="BAO28842.1"/>
    </source>
</evidence>
<dbReference type="Pfam" id="PF04205">
    <property type="entry name" value="FMN_bind"/>
    <property type="match status" value="1"/>
</dbReference>
<comment type="subunit">
    <text evidence="6">The complex is composed of six subunits: RnfA, RnfB, RnfC, RnfD, RnfE and RnfG.</text>
</comment>
<dbReference type="Proteomes" id="UP000031637">
    <property type="component" value="Chromosome"/>
</dbReference>
<keyword evidence="4 6" id="KW-0288">FMN</keyword>
<dbReference type="SMART" id="SM00900">
    <property type="entry name" value="FMN_bind"/>
    <property type="match status" value="1"/>
</dbReference>
<dbReference type="GO" id="GO:0005886">
    <property type="term" value="C:plasma membrane"/>
    <property type="evidence" value="ECO:0007669"/>
    <property type="project" value="UniProtKB-SubCell"/>
</dbReference>
<reference evidence="9 10" key="1">
    <citation type="journal article" date="2014" name="Syst. Appl. Microbiol.">
        <title>Complete genomes of freshwater sulfur oxidizers Sulfuricella denitrificans skB26 and Sulfuritalea hydrogenivorans sk43H: genetic insights into the sulfur oxidation pathway of betaproteobacteria.</title>
        <authorList>
            <person name="Watanabe T."/>
            <person name="Kojima H."/>
            <person name="Fukui M."/>
        </authorList>
    </citation>
    <scope>NUCLEOTIDE SEQUENCE [LARGE SCALE GENOMIC DNA]</scope>
    <source>
        <strain evidence="9">DSM22779</strain>
    </source>
</reference>
<comment type="function">
    <text evidence="6">Part of a membrane-bound complex that couples electron transfer with translocation of ions across the membrane.</text>
</comment>
<keyword evidence="1 6" id="KW-0813">Transport</keyword>
<evidence type="ECO:0000256" key="2">
    <source>
        <dbReference type="ARBA" id="ARBA00022553"/>
    </source>
</evidence>
<keyword evidence="3 6" id="KW-0285">Flavoprotein</keyword>
<keyword evidence="6" id="KW-1003">Cell membrane</keyword>
<evidence type="ECO:0000256" key="6">
    <source>
        <dbReference type="HAMAP-Rule" id="MF_00479"/>
    </source>
</evidence>
<dbReference type="NCBIfam" id="NF002519">
    <property type="entry name" value="PRK01908.1"/>
    <property type="match status" value="1"/>
</dbReference>
<evidence type="ECO:0000256" key="7">
    <source>
        <dbReference type="SAM" id="Phobius"/>
    </source>
</evidence>
<keyword evidence="2 6" id="KW-0597">Phosphoprotein</keyword>
<organism evidence="9 10">
    <name type="scientific">Sulfuritalea hydrogenivorans sk43H</name>
    <dbReference type="NCBI Taxonomy" id="1223802"/>
    <lineage>
        <taxon>Bacteria</taxon>
        <taxon>Pseudomonadati</taxon>
        <taxon>Pseudomonadota</taxon>
        <taxon>Betaproteobacteria</taxon>
        <taxon>Nitrosomonadales</taxon>
        <taxon>Sterolibacteriaceae</taxon>
        <taxon>Sulfuritalea</taxon>
    </lineage>
</organism>
<dbReference type="NCBIfam" id="TIGR01947">
    <property type="entry name" value="rnfG"/>
    <property type="match status" value="1"/>
</dbReference>
<dbReference type="HOGENOM" id="CLU_077882_1_0_4"/>
<comment type="subcellular location">
    <subcellularLocation>
        <location evidence="6">Cell inner membrane</location>
        <topology evidence="6">Single-pass membrane protein</topology>
    </subcellularLocation>
</comment>
<feature type="domain" description="FMN-binding" evidence="8">
    <location>
        <begin position="114"/>
        <end position="211"/>
    </location>
</feature>
<dbReference type="InterPro" id="IPR007329">
    <property type="entry name" value="FMN-bd"/>
</dbReference>
<keyword evidence="6" id="KW-1278">Translocase</keyword>
<keyword evidence="6 7" id="KW-1133">Transmembrane helix</keyword>
<keyword evidence="6" id="KW-0997">Cell inner membrane</keyword>
<proteinExistence type="inferred from homology"/>
<dbReference type="AlphaFoldDB" id="W0SD55"/>
<accession>W0SD55</accession>
<keyword evidence="6 7" id="KW-0812">Transmembrane</keyword>
<dbReference type="OrthoDB" id="9784165at2"/>
<dbReference type="STRING" id="1223802.SUTH_01036"/>
<keyword evidence="10" id="KW-1185">Reference proteome</keyword>
<dbReference type="InterPro" id="IPR010209">
    <property type="entry name" value="Ion_transpt_RnfG/RsxG"/>
</dbReference>